<dbReference type="Proteomes" id="UP000286075">
    <property type="component" value="Unassembled WGS sequence"/>
</dbReference>
<dbReference type="InterPro" id="IPR050090">
    <property type="entry name" value="Tyrosine_recombinase_XerCD"/>
</dbReference>
<dbReference type="GO" id="GO:0015074">
    <property type="term" value="P:DNA integration"/>
    <property type="evidence" value="ECO:0007669"/>
    <property type="project" value="InterPro"/>
</dbReference>
<dbReference type="InterPro" id="IPR025269">
    <property type="entry name" value="SAM-like_dom"/>
</dbReference>
<dbReference type="RefSeq" id="WP_117987185.1">
    <property type="nucleotide sequence ID" value="NZ_CABMFG010000011.1"/>
</dbReference>
<accession>A0A413H6W1</accession>
<feature type="domain" description="Tyr recombinase" evidence="4">
    <location>
        <begin position="118"/>
        <end position="306"/>
    </location>
</feature>
<evidence type="ECO:0000313" key="5">
    <source>
        <dbReference type="EMBL" id="RGX79169.1"/>
    </source>
</evidence>
<keyword evidence="3" id="KW-0233">DNA recombination</keyword>
<dbReference type="OrthoDB" id="1112270at2"/>
<evidence type="ECO:0000256" key="2">
    <source>
        <dbReference type="ARBA" id="ARBA00023125"/>
    </source>
</evidence>
<evidence type="ECO:0000313" key="6">
    <source>
        <dbReference type="Proteomes" id="UP000286075"/>
    </source>
</evidence>
<name>A0A413H6W1_9BACE</name>
<dbReference type="Pfam" id="PF00589">
    <property type="entry name" value="Phage_integrase"/>
    <property type="match status" value="1"/>
</dbReference>
<dbReference type="PANTHER" id="PTHR30349:SF64">
    <property type="entry name" value="PROPHAGE INTEGRASE INTD-RELATED"/>
    <property type="match status" value="1"/>
</dbReference>
<dbReference type="Gene3D" id="1.10.443.10">
    <property type="entry name" value="Intergrase catalytic core"/>
    <property type="match status" value="1"/>
</dbReference>
<dbReference type="InterPro" id="IPR010998">
    <property type="entry name" value="Integrase_recombinase_N"/>
</dbReference>
<dbReference type="AlphaFoldDB" id="A0A413H6W1"/>
<evidence type="ECO:0000256" key="1">
    <source>
        <dbReference type="ARBA" id="ARBA00008857"/>
    </source>
</evidence>
<comment type="similarity">
    <text evidence="1">Belongs to the 'phage' integrase family.</text>
</comment>
<dbReference type="SUPFAM" id="SSF56349">
    <property type="entry name" value="DNA breaking-rejoining enzymes"/>
    <property type="match status" value="1"/>
</dbReference>
<protein>
    <submittedName>
        <fullName evidence="5">Recombinase</fullName>
    </submittedName>
</protein>
<sequence>MNTERIEKDDGRLDLSLYMTKVINELSEDKRYPAVHTYTSTLHSFAKFSCGAMPVNDVFTPGRLKEYEDWLLQRRLSWNTISTYMRTLQAVYNRLSPPGTPEHNAKLFDDVYTKVKSQTKRALTEEQMGRLLHTDLAVPCKKLQRAQAYFLLMFLLRGMPFIDLAHLRKRDVRDGRIVYRRHKTGKQITLRIPREALPLLKEFKDKDAASLYLFPILNDAPEGEDALYGYYQKALRNFNKMLGALAKRLLPGIRISSYTARHTWATLAYHMGMPVGIICQALGHSSVRVTETYLKPFENEKVDKANRKLISAVGKYGGRSRECFNLLQDMVLR</sequence>
<dbReference type="GO" id="GO:0003677">
    <property type="term" value="F:DNA binding"/>
    <property type="evidence" value="ECO:0007669"/>
    <property type="project" value="UniProtKB-KW"/>
</dbReference>
<proteinExistence type="inferred from homology"/>
<evidence type="ECO:0000259" key="4">
    <source>
        <dbReference type="PROSITE" id="PS51898"/>
    </source>
</evidence>
<dbReference type="InterPro" id="IPR013762">
    <property type="entry name" value="Integrase-like_cat_sf"/>
</dbReference>
<organism evidence="5 6">
    <name type="scientific">Bacteroides stercorirosoris</name>
    <dbReference type="NCBI Taxonomy" id="871324"/>
    <lineage>
        <taxon>Bacteria</taxon>
        <taxon>Pseudomonadati</taxon>
        <taxon>Bacteroidota</taxon>
        <taxon>Bacteroidia</taxon>
        <taxon>Bacteroidales</taxon>
        <taxon>Bacteroidaceae</taxon>
        <taxon>Bacteroides</taxon>
    </lineage>
</organism>
<dbReference type="Gene3D" id="1.10.150.130">
    <property type="match status" value="1"/>
</dbReference>
<reference evidence="5 6" key="1">
    <citation type="submission" date="2018-08" db="EMBL/GenBank/DDBJ databases">
        <title>A genome reference for cultivated species of the human gut microbiota.</title>
        <authorList>
            <person name="Zou Y."/>
            <person name="Xue W."/>
            <person name="Luo G."/>
        </authorList>
    </citation>
    <scope>NUCLEOTIDE SEQUENCE [LARGE SCALE GENOMIC DNA]</scope>
    <source>
        <strain evidence="5 6">OF03-9BH</strain>
    </source>
</reference>
<dbReference type="PANTHER" id="PTHR30349">
    <property type="entry name" value="PHAGE INTEGRASE-RELATED"/>
    <property type="match status" value="1"/>
</dbReference>
<dbReference type="PROSITE" id="PS51898">
    <property type="entry name" value="TYR_RECOMBINASE"/>
    <property type="match status" value="1"/>
</dbReference>
<dbReference type="InterPro" id="IPR011010">
    <property type="entry name" value="DNA_brk_join_enz"/>
</dbReference>
<evidence type="ECO:0000256" key="3">
    <source>
        <dbReference type="ARBA" id="ARBA00023172"/>
    </source>
</evidence>
<comment type="caution">
    <text evidence="5">The sequence shown here is derived from an EMBL/GenBank/DDBJ whole genome shotgun (WGS) entry which is preliminary data.</text>
</comment>
<dbReference type="EMBL" id="QSCF01000011">
    <property type="protein sequence ID" value="RGX79169.1"/>
    <property type="molecule type" value="Genomic_DNA"/>
</dbReference>
<gene>
    <name evidence="5" type="ORF">DXA68_08585</name>
</gene>
<dbReference type="InterPro" id="IPR002104">
    <property type="entry name" value="Integrase_catalytic"/>
</dbReference>
<dbReference type="Pfam" id="PF13102">
    <property type="entry name" value="Phage_int_SAM_5"/>
    <property type="match status" value="1"/>
</dbReference>
<dbReference type="GO" id="GO:0006310">
    <property type="term" value="P:DNA recombination"/>
    <property type="evidence" value="ECO:0007669"/>
    <property type="project" value="UniProtKB-KW"/>
</dbReference>
<keyword evidence="2" id="KW-0238">DNA-binding</keyword>